<name>A0A1M4X1L0_9FLAO</name>
<dbReference type="STRING" id="1302685.SAMN05444408_105130"/>
<keyword evidence="2" id="KW-1185">Reference proteome</keyword>
<dbReference type="SUPFAM" id="SSF48208">
    <property type="entry name" value="Six-hairpin glycosidases"/>
    <property type="match status" value="1"/>
</dbReference>
<dbReference type="GO" id="GO:0005975">
    <property type="term" value="P:carbohydrate metabolic process"/>
    <property type="evidence" value="ECO:0007669"/>
    <property type="project" value="InterPro"/>
</dbReference>
<accession>A0A1M4X1L0</accession>
<evidence type="ECO:0000313" key="2">
    <source>
        <dbReference type="Proteomes" id="UP000184236"/>
    </source>
</evidence>
<sequence>MTTRRNFIKKSSLGFGFFALPASAKFIYKEEYISKRPPISRRKFTSDVVERTIQAVKKSIADKELAWMFENCFPNTLDTTVKFYHKNNKSYTYVITGDIDAMWLRDSSAQVYPYLSLANEDEKLKNLLKGVINKQVECVLLDPYANAFFDDATKISEWKDDFTQMKPGIHERKWEIDSLCYVMRLSYSYWKTTGDTSVFDADWKKAMLLILQTFKEQQRKDSKGPYRFQRSNGNPLDTQFAGGFGNPTKKIGLIHSMFRPSDDATFYPFLISSNMFAVVSLRETAEIFSKILKEENSSGQFKDLAQEVDEAIQKYAVLNHPEAGKIYALEIDGFGNALFMDDANVPNLLSIPYLGYRSKEDEIYKNTRKFSLSKANPWFSEGKFAKGIGGPHIGEHKIWPLGLIMQALTTDNDEEIISCLKMLKATHAGTGFIHESFDVDHPKDFTRSWFAWANTLFGELILHLHTTKPEILKRKF</sequence>
<dbReference type="AlphaFoldDB" id="A0A1M4X1L0"/>
<dbReference type="PROSITE" id="PS51318">
    <property type="entry name" value="TAT"/>
    <property type="match status" value="1"/>
</dbReference>
<organism evidence="1 2">
    <name type="scientific">Chryseobacterium takakiae</name>
    <dbReference type="NCBI Taxonomy" id="1302685"/>
    <lineage>
        <taxon>Bacteria</taxon>
        <taxon>Pseudomonadati</taxon>
        <taxon>Bacteroidota</taxon>
        <taxon>Flavobacteriia</taxon>
        <taxon>Flavobacteriales</taxon>
        <taxon>Weeksellaceae</taxon>
        <taxon>Chryseobacterium group</taxon>
        <taxon>Chryseobacterium</taxon>
    </lineage>
</organism>
<dbReference type="InterPro" id="IPR012341">
    <property type="entry name" value="6hp_glycosidase-like_sf"/>
</dbReference>
<dbReference type="RefSeq" id="WP_072884372.1">
    <property type="nucleotide sequence ID" value="NZ_FQVO01000005.1"/>
</dbReference>
<dbReference type="Proteomes" id="UP000184236">
    <property type="component" value="Unassembled WGS sequence"/>
</dbReference>
<protein>
    <recommendedName>
        <fullName evidence="3">Meiotically up-regulated gene 157 (Mug157) protein</fullName>
    </recommendedName>
</protein>
<dbReference type="PANTHER" id="PTHR31047">
    <property type="entry name" value="MEIOTICALLY UP-REGULATED GENE 157 PROTEIN"/>
    <property type="match status" value="1"/>
</dbReference>
<dbReference type="InterPro" id="IPR006311">
    <property type="entry name" value="TAT_signal"/>
</dbReference>
<dbReference type="InterPro" id="IPR008928">
    <property type="entry name" value="6-hairpin_glycosidase_sf"/>
</dbReference>
<dbReference type="SMART" id="SM01149">
    <property type="entry name" value="DUF1237"/>
    <property type="match status" value="1"/>
</dbReference>
<dbReference type="EMBL" id="FQVO01000005">
    <property type="protein sequence ID" value="SHE87213.1"/>
    <property type="molecule type" value="Genomic_DNA"/>
</dbReference>
<dbReference type="InterPro" id="IPR008313">
    <property type="entry name" value="GH125"/>
</dbReference>
<dbReference type="PANTHER" id="PTHR31047:SF0">
    <property type="entry name" value="MEIOTICALLY UP-REGULATED GENE 157 PROTEIN"/>
    <property type="match status" value="1"/>
</dbReference>
<dbReference type="PIRSF" id="PIRSF028846">
    <property type="entry name" value="UCP028846"/>
    <property type="match status" value="1"/>
</dbReference>
<reference evidence="2" key="1">
    <citation type="submission" date="2016-11" db="EMBL/GenBank/DDBJ databases">
        <authorList>
            <person name="Varghese N."/>
            <person name="Submissions S."/>
        </authorList>
    </citation>
    <scope>NUCLEOTIDE SEQUENCE [LARGE SCALE GENOMIC DNA]</scope>
    <source>
        <strain evidence="2">DSM 26898</strain>
    </source>
</reference>
<dbReference type="Gene3D" id="1.50.10.10">
    <property type="match status" value="1"/>
</dbReference>
<evidence type="ECO:0008006" key="3">
    <source>
        <dbReference type="Google" id="ProtNLM"/>
    </source>
</evidence>
<proteinExistence type="predicted"/>
<gene>
    <name evidence="1" type="ORF">SAMN05444408_105130</name>
</gene>
<evidence type="ECO:0000313" key="1">
    <source>
        <dbReference type="EMBL" id="SHE87213.1"/>
    </source>
</evidence>
<dbReference type="Pfam" id="PF06824">
    <property type="entry name" value="Glyco_hydro_125"/>
    <property type="match status" value="1"/>
</dbReference>
<dbReference type="OrthoDB" id="181472at2"/>